<reference evidence="2 3" key="1">
    <citation type="submission" date="2019-09" db="EMBL/GenBank/DDBJ databases">
        <title>Draft genome sequences of 48 bacterial type strains from the CCUG.</title>
        <authorList>
            <person name="Tunovic T."/>
            <person name="Pineiro-Iglesias B."/>
            <person name="Unosson C."/>
            <person name="Inganas E."/>
            <person name="Ohlen M."/>
            <person name="Cardew S."/>
            <person name="Jensie-Markopoulos S."/>
            <person name="Salva-Serra F."/>
            <person name="Jaen-Luchoro D."/>
            <person name="Karlsson R."/>
            <person name="Svensson-Stadler L."/>
            <person name="Chun J."/>
            <person name="Moore E."/>
        </authorList>
    </citation>
    <scope>NUCLEOTIDE SEQUENCE [LARGE SCALE GENOMIC DNA]</scope>
    <source>
        <strain evidence="2 3">CCUG 65686</strain>
    </source>
</reference>
<protein>
    <submittedName>
        <fullName evidence="2">RNA polymerase subunit sigma</fullName>
    </submittedName>
</protein>
<name>A0A6L3MJI2_9BURK</name>
<dbReference type="EMBL" id="VZOK01000276">
    <property type="protein sequence ID" value="KAB0629888.1"/>
    <property type="molecule type" value="Genomic_DNA"/>
</dbReference>
<evidence type="ECO:0000256" key="1">
    <source>
        <dbReference type="SAM" id="MobiDB-lite"/>
    </source>
</evidence>
<proteinExistence type="predicted"/>
<dbReference type="Proteomes" id="UP000473470">
    <property type="component" value="Unassembled WGS sequence"/>
</dbReference>
<dbReference type="AlphaFoldDB" id="A0A6L3MJI2"/>
<organism evidence="2 3">
    <name type="scientific">Burkholderia stagnalis</name>
    <dbReference type="NCBI Taxonomy" id="1503054"/>
    <lineage>
        <taxon>Bacteria</taxon>
        <taxon>Pseudomonadati</taxon>
        <taxon>Pseudomonadota</taxon>
        <taxon>Betaproteobacteria</taxon>
        <taxon>Burkholderiales</taxon>
        <taxon>Burkholderiaceae</taxon>
        <taxon>Burkholderia</taxon>
        <taxon>Burkholderia cepacia complex</taxon>
    </lineage>
</organism>
<feature type="compositionally biased region" description="Basic and acidic residues" evidence="1">
    <location>
        <begin position="12"/>
        <end position="25"/>
    </location>
</feature>
<feature type="region of interest" description="Disordered" evidence="1">
    <location>
        <begin position="1"/>
        <end position="51"/>
    </location>
</feature>
<accession>A0A6L3MJI2</accession>
<evidence type="ECO:0000313" key="3">
    <source>
        <dbReference type="Proteomes" id="UP000473470"/>
    </source>
</evidence>
<feature type="compositionally biased region" description="Low complexity" evidence="1">
    <location>
        <begin position="26"/>
        <end position="51"/>
    </location>
</feature>
<evidence type="ECO:0000313" key="2">
    <source>
        <dbReference type="EMBL" id="KAB0629888.1"/>
    </source>
</evidence>
<feature type="compositionally biased region" description="Low complexity" evidence="1">
    <location>
        <begin position="1"/>
        <end position="10"/>
    </location>
</feature>
<gene>
    <name evidence="2" type="ORF">F7R25_37740</name>
</gene>
<sequence>GRRRLAALLGGERGERVGGQRDEARAAAPPAGSAPGGAPAAGTASEAIDGL</sequence>
<feature type="non-terminal residue" evidence="2">
    <location>
        <position position="1"/>
    </location>
</feature>
<comment type="caution">
    <text evidence="2">The sequence shown here is derived from an EMBL/GenBank/DDBJ whole genome shotgun (WGS) entry which is preliminary data.</text>
</comment>